<gene>
    <name evidence="1" type="ORF">HMPREF1090_04337</name>
</gene>
<dbReference type="AlphaFoldDB" id="A0A0E2HIW5"/>
<name>A0A0E2HIW5_9FIRM</name>
<proteinExistence type="predicted"/>
<protein>
    <submittedName>
        <fullName evidence="1">Uncharacterized protein</fullName>
    </submittedName>
</protein>
<reference evidence="1 2" key="1">
    <citation type="submission" date="2013-01" db="EMBL/GenBank/DDBJ databases">
        <title>The Genome Sequence of Clostridium clostridioforme 90A8.</title>
        <authorList>
            <consortium name="The Broad Institute Genome Sequencing Platform"/>
            <person name="Earl A."/>
            <person name="Ward D."/>
            <person name="Feldgarden M."/>
            <person name="Gevers D."/>
            <person name="Courvalin P."/>
            <person name="Lambert T."/>
            <person name="Walker B."/>
            <person name="Young S.K."/>
            <person name="Zeng Q."/>
            <person name="Gargeya S."/>
            <person name="Fitzgerald M."/>
            <person name="Haas B."/>
            <person name="Abouelleil A."/>
            <person name="Alvarado L."/>
            <person name="Arachchi H.M."/>
            <person name="Berlin A.M."/>
            <person name="Chapman S.B."/>
            <person name="Dewar J."/>
            <person name="Goldberg J."/>
            <person name="Griggs A."/>
            <person name="Gujja S."/>
            <person name="Hansen M."/>
            <person name="Howarth C."/>
            <person name="Imamovic A."/>
            <person name="Larimer J."/>
            <person name="McCowan C."/>
            <person name="Murphy C."/>
            <person name="Neiman D."/>
            <person name="Pearson M."/>
            <person name="Priest M."/>
            <person name="Roberts A."/>
            <person name="Saif S."/>
            <person name="Shea T."/>
            <person name="Sisk P."/>
            <person name="Sykes S."/>
            <person name="Wortman J."/>
            <person name="Nusbaum C."/>
            <person name="Birren B."/>
        </authorList>
    </citation>
    <scope>NUCLEOTIDE SEQUENCE [LARGE SCALE GENOMIC DNA]</scope>
    <source>
        <strain evidence="1 2">90A8</strain>
    </source>
</reference>
<comment type="caution">
    <text evidence="1">The sequence shown here is derived from an EMBL/GenBank/DDBJ whole genome shotgun (WGS) entry which is preliminary data.</text>
</comment>
<dbReference type="EMBL" id="AGYR01000048">
    <property type="protein sequence ID" value="ENZ10208.1"/>
    <property type="molecule type" value="Genomic_DNA"/>
</dbReference>
<dbReference type="HOGENOM" id="CLU_1871808_0_0_9"/>
<organism evidence="1 2">
    <name type="scientific">[Clostridium] clostridioforme 90A8</name>
    <dbReference type="NCBI Taxonomy" id="999408"/>
    <lineage>
        <taxon>Bacteria</taxon>
        <taxon>Bacillati</taxon>
        <taxon>Bacillota</taxon>
        <taxon>Clostridia</taxon>
        <taxon>Lachnospirales</taxon>
        <taxon>Lachnospiraceae</taxon>
        <taxon>Enterocloster</taxon>
    </lineage>
</organism>
<dbReference type="Proteomes" id="UP000013085">
    <property type="component" value="Unassembled WGS sequence"/>
</dbReference>
<evidence type="ECO:0000313" key="2">
    <source>
        <dbReference type="Proteomes" id="UP000013085"/>
    </source>
</evidence>
<sequence length="132" mass="15275">MDNVFLLDGKAYNVEVEKDSLERGFAVTDSELSGRTLDYTMDRDIIGTFYNYSMKIYPKTDDLASYDAFYNIISDPNYASHEMTFPYGQETLTFQAYVSQGKDKLRIRNGKNIWGMDGLSLNFTAMEPQRRR</sequence>
<evidence type="ECO:0000313" key="1">
    <source>
        <dbReference type="EMBL" id="ENZ10208.1"/>
    </source>
</evidence>
<accession>A0A0E2HIW5</accession>
<dbReference type="RefSeq" id="WP_002594110.1">
    <property type="nucleotide sequence ID" value="NZ_KB850984.1"/>
</dbReference>
<dbReference type="PATRIC" id="fig|999408.3.peg.4653"/>